<evidence type="ECO:0000259" key="1">
    <source>
        <dbReference type="Pfam" id="PF12143"/>
    </source>
</evidence>
<dbReference type="EMBL" id="JABFUD020000012">
    <property type="protein sequence ID" value="KAI5072646.1"/>
    <property type="molecule type" value="Genomic_DNA"/>
</dbReference>
<dbReference type="GO" id="GO:0004097">
    <property type="term" value="F:catechol oxidase activity"/>
    <property type="evidence" value="ECO:0007669"/>
    <property type="project" value="InterPro"/>
</dbReference>
<evidence type="ECO:0000313" key="3">
    <source>
        <dbReference type="Proteomes" id="UP000886520"/>
    </source>
</evidence>
<sequence length="136" mass="15408">MSVLVKRPKKVRADDYEEEILVFEGVEVPANEKVKFDVYINLSEEELEELESEDGDERKGQCDISEYAGSFFNIPHLGKTEIAPGKKVRKSNFKLGIGEVLKELGLEEEDSFIVTIIPRTSSTLPISIQDVIIEYE</sequence>
<organism evidence="2 3">
    <name type="scientific">Adiantum capillus-veneris</name>
    <name type="common">Maidenhair fern</name>
    <dbReference type="NCBI Taxonomy" id="13818"/>
    <lineage>
        <taxon>Eukaryota</taxon>
        <taxon>Viridiplantae</taxon>
        <taxon>Streptophyta</taxon>
        <taxon>Embryophyta</taxon>
        <taxon>Tracheophyta</taxon>
        <taxon>Polypodiopsida</taxon>
        <taxon>Polypodiidae</taxon>
        <taxon>Polypodiales</taxon>
        <taxon>Pteridineae</taxon>
        <taxon>Pteridaceae</taxon>
        <taxon>Vittarioideae</taxon>
        <taxon>Adiantum</taxon>
    </lineage>
</organism>
<dbReference type="InterPro" id="IPR022740">
    <property type="entry name" value="Polyphenol_oxidase_C"/>
</dbReference>
<dbReference type="AlphaFoldDB" id="A0A9D4URW3"/>
<name>A0A9D4URW3_ADICA</name>
<reference evidence="2" key="1">
    <citation type="submission" date="2021-01" db="EMBL/GenBank/DDBJ databases">
        <title>Adiantum capillus-veneris genome.</title>
        <authorList>
            <person name="Fang Y."/>
            <person name="Liao Q."/>
        </authorList>
    </citation>
    <scope>NUCLEOTIDE SEQUENCE</scope>
    <source>
        <strain evidence="2">H3</strain>
        <tissue evidence="2">Leaf</tissue>
    </source>
</reference>
<feature type="domain" description="Polyphenol oxidase C-terminal" evidence="1">
    <location>
        <begin position="2"/>
        <end position="135"/>
    </location>
</feature>
<accession>A0A9D4URW3</accession>
<dbReference type="Pfam" id="PF12143">
    <property type="entry name" value="PPO1_KFDV"/>
    <property type="match status" value="1"/>
</dbReference>
<dbReference type="PANTHER" id="PTHR36608">
    <property type="entry name" value="POLYPHENOL OXIDASE C, CHLOROPLASTIC-LIKE"/>
    <property type="match status" value="1"/>
</dbReference>
<dbReference type="PANTHER" id="PTHR36608:SF1">
    <property type="entry name" value="POLYPHENOL OXIDASE C, CHLOROPLASTIC-LIKE"/>
    <property type="match status" value="1"/>
</dbReference>
<comment type="caution">
    <text evidence="2">The sequence shown here is derived from an EMBL/GenBank/DDBJ whole genome shotgun (WGS) entry which is preliminary data.</text>
</comment>
<gene>
    <name evidence="2" type="ORF">GOP47_0012752</name>
</gene>
<protein>
    <recommendedName>
        <fullName evidence="1">Polyphenol oxidase C-terminal domain-containing protein</fullName>
    </recommendedName>
</protein>
<dbReference type="Proteomes" id="UP000886520">
    <property type="component" value="Chromosome 12"/>
</dbReference>
<evidence type="ECO:0000313" key="2">
    <source>
        <dbReference type="EMBL" id="KAI5072646.1"/>
    </source>
</evidence>
<keyword evidence="3" id="KW-1185">Reference proteome</keyword>
<proteinExistence type="predicted"/>